<sequence length="343" mass="39022">MLNSLPSSAEASFSPARSPLLPARISLSVWFISYTILISDVWTCRWSLGLLLFYLNRYLPVLDLFLFLHRTACYRRSHNLSMFVLSVAFILVLANMLTMILAIIVLRTYAIWGRRRLILWILTPIAVILFGSMLGITAWKTSVDYHEMRSFTPASSMSDRQKCTIAALAIDKKRRIALLGLYVMVFLGEAAIVVLTIIKANQHISKISPRWVSQLYKNGIIYCICMLGLSLVNACVLFAAPVSNSPSYLPFATPVNDYQQSQYKPIVLPAQRSLHSMFSNRVILLIFQNRKRNAPENNEDNRPRPNTYAESAMDVFTSVYPEPIETGTDETSWQARAQMEWVH</sequence>
<name>A0A409X1U5_PSICY</name>
<evidence type="ECO:0008006" key="4">
    <source>
        <dbReference type="Google" id="ProtNLM"/>
    </source>
</evidence>
<evidence type="ECO:0000256" key="1">
    <source>
        <dbReference type="SAM" id="Phobius"/>
    </source>
</evidence>
<dbReference type="Proteomes" id="UP000283269">
    <property type="component" value="Unassembled WGS sequence"/>
</dbReference>
<keyword evidence="1" id="KW-0812">Transmembrane</keyword>
<accession>A0A409X1U5</accession>
<feature type="transmembrane region" description="Helical" evidence="1">
    <location>
        <begin position="50"/>
        <end position="68"/>
    </location>
</feature>
<proteinExistence type="predicted"/>
<dbReference type="EMBL" id="NHYD01002828">
    <property type="protein sequence ID" value="PPQ84706.1"/>
    <property type="molecule type" value="Genomic_DNA"/>
</dbReference>
<reference evidence="2 3" key="1">
    <citation type="journal article" date="2018" name="Evol. Lett.">
        <title>Horizontal gene cluster transfer increased hallucinogenic mushroom diversity.</title>
        <authorList>
            <person name="Reynolds H.T."/>
            <person name="Vijayakumar V."/>
            <person name="Gluck-Thaler E."/>
            <person name="Korotkin H.B."/>
            <person name="Matheny P.B."/>
            <person name="Slot J.C."/>
        </authorList>
    </citation>
    <scope>NUCLEOTIDE SEQUENCE [LARGE SCALE GENOMIC DNA]</scope>
    <source>
        <strain evidence="2 3">2631</strain>
    </source>
</reference>
<dbReference type="AlphaFoldDB" id="A0A409X1U5"/>
<gene>
    <name evidence="2" type="ORF">CVT25_014058</name>
</gene>
<keyword evidence="1" id="KW-1133">Transmembrane helix</keyword>
<evidence type="ECO:0000313" key="3">
    <source>
        <dbReference type="Proteomes" id="UP000283269"/>
    </source>
</evidence>
<protein>
    <recommendedName>
        <fullName evidence="4">G-protein coupled receptors family 1 profile domain-containing protein</fullName>
    </recommendedName>
</protein>
<feature type="transmembrane region" description="Helical" evidence="1">
    <location>
        <begin position="80"/>
        <end position="105"/>
    </location>
</feature>
<feature type="transmembrane region" description="Helical" evidence="1">
    <location>
        <begin position="20"/>
        <end position="38"/>
    </location>
</feature>
<feature type="transmembrane region" description="Helical" evidence="1">
    <location>
        <begin position="117"/>
        <end position="139"/>
    </location>
</feature>
<feature type="transmembrane region" description="Helical" evidence="1">
    <location>
        <begin position="176"/>
        <end position="198"/>
    </location>
</feature>
<dbReference type="OrthoDB" id="3341843at2759"/>
<keyword evidence="1" id="KW-0472">Membrane</keyword>
<comment type="caution">
    <text evidence="2">The sequence shown here is derived from an EMBL/GenBank/DDBJ whole genome shotgun (WGS) entry which is preliminary data.</text>
</comment>
<evidence type="ECO:0000313" key="2">
    <source>
        <dbReference type="EMBL" id="PPQ84706.1"/>
    </source>
</evidence>
<dbReference type="InParanoid" id="A0A409X1U5"/>
<feature type="transmembrane region" description="Helical" evidence="1">
    <location>
        <begin position="219"/>
        <end position="240"/>
    </location>
</feature>
<organism evidence="2 3">
    <name type="scientific">Psilocybe cyanescens</name>
    <dbReference type="NCBI Taxonomy" id="93625"/>
    <lineage>
        <taxon>Eukaryota</taxon>
        <taxon>Fungi</taxon>
        <taxon>Dikarya</taxon>
        <taxon>Basidiomycota</taxon>
        <taxon>Agaricomycotina</taxon>
        <taxon>Agaricomycetes</taxon>
        <taxon>Agaricomycetidae</taxon>
        <taxon>Agaricales</taxon>
        <taxon>Agaricineae</taxon>
        <taxon>Strophariaceae</taxon>
        <taxon>Psilocybe</taxon>
    </lineage>
</organism>
<keyword evidence="3" id="KW-1185">Reference proteome</keyword>